<feature type="transmembrane region" description="Helical" evidence="1">
    <location>
        <begin position="6"/>
        <end position="32"/>
    </location>
</feature>
<evidence type="ECO:0000313" key="5">
    <source>
        <dbReference type="Proteomes" id="UP000238534"/>
    </source>
</evidence>
<name>A0A2S9CPN8_CHRCI</name>
<dbReference type="EMBL" id="PCPP01000003">
    <property type="protein sequence ID" value="PRB82465.1"/>
    <property type="molecule type" value="Genomic_DNA"/>
</dbReference>
<evidence type="ECO:0000313" key="4">
    <source>
        <dbReference type="Proteomes" id="UP000238325"/>
    </source>
</evidence>
<organism evidence="2 5">
    <name type="scientific">Chryseobacterium culicis</name>
    <dbReference type="NCBI Taxonomy" id="680127"/>
    <lineage>
        <taxon>Bacteria</taxon>
        <taxon>Pseudomonadati</taxon>
        <taxon>Bacteroidota</taxon>
        <taxon>Flavobacteriia</taxon>
        <taxon>Flavobacteriales</taxon>
        <taxon>Weeksellaceae</taxon>
        <taxon>Chryseobacterium group</taxon>
        <taxon>Chryseobacterium</taxon>
    </lineage>
</organism>
<evidence type="ECO:0000256" key="1">
    <source>
        <dbReference type="SAM" id="Phobius"/>
    </source>
</evidence>
<sequence length="164" mass="19392">MMKKAFKYLIIGTISILFFVYIFLPFASNYIGWYGYSKWKYRIGTDSIQESKNRHVFVKHLNYKIIDSAGFKNFRFIPYLEKGFKFGKHSSEETQIIQNSLYPYNICYERNLKDSIVLRFTEDSVKKLDSSDVAWGYSKTPYLKDTLTMIIEGPRQPTGLIKIW</sequence>
<reference evidence="4 5" key="1">
    <citation type="submission" date="2017-09" db="EMBL/GenBank/DDBJ databases">
        <title>Genomic, metabolic, and phenotypic characteristics of bacterial isolates from the natural microbiome of the model nematode Caenorhabditis elegans.</title>
        <authorList>
            <person name="Zimmermann J."/>
            <person name="Obeng N."/>
            <person name="Yang W."/>
            <person name="Obeng O."/>
            <person name="Kissoyan K."/>
            <person name="Pees B."/>
            <person name="Dirksen P."/>
            <person name="Hoppner M."/>
            <person name="Franke A."/>
            <person name="Rosenstiel P."/>
            <person name="Leippe M."/>
            <person name="Dierking K."/>
            <person name="Kaleta C."/>
            <person name="Schulenburg H."/>
        </authorList>
    </citation>
    <scope>NUCLEOTIDE SEQUENCE [LARGE SCALE GENOMIC DNA]</scope>
    <source>
        <strain evidence="2 5">MYb25</strain>
        <strain evidence="3 4">MYb44</strain>
    </source>
</reference>
<evidence type="ECO:0000313" key="2">
    <source>
        <dbReference type="EMBL" id="PRB82465.1"/>
    </source>
</evidence>
<evidence type="ECO:0000313" key="3">
    <source>
        <dbReference type="EMBL" id="PRB88840.1"/>
    </source>
</evidence>
<comment type="caution">
    <text evidence="2">The sequence shown here is derived from an EMBL/GenBank/DDBJ whole genome shotgun (WGS) entry which is preliminary data.</text>
</comment>
<gene>
    <name evidence="2" type="ORF">CQ022_17370</name>
    <name evidence="3" type="ORF">CQ033_16265</name>
</gene>
<keyword evidence="1" id="KW-0472">Membrane</keyword>
<proteinExistence type="predicted"/>
<dbReference type="Proteomes" id="UP000238534">
    <property type="component" value="Unassembled WGS sequence"/>
</dbReference>
<dbReference type="EMBL" id="PCPH01000004">
    <property type="protein sequence ID" value="PRB88840.1"/>
    <property type="molecule type" value="Genomic_DNA"/>
</dbReference>
<accession>A0A2S9CPN8</accession>
<dbReference type="Proteomes" id="UP000238325">
    <property type="component" value="Unassembled WGS sequence"/>
</dbReference>
<dbReference type="RefSeq" id="WP_105683585.1">
    <property type="nucleotide sequence ID" value="NZ_JBBGZD010000003.1"/>
</dbReference>
<keyword evidence="4" id="KW-1185">Reference proteome</keyword>
<dbReference type="AlphaFoldDB" id="A0A2S9CPN8"/>
<keyword evidence="1" id="KW-0812">Transmembrane</keyword>
<dbReference type="OrthoDB" id="1253363at2"/>
<protein>
    <submittedName>
        <fullName evidence="2">Uncharacterized protein</fullName>
    </submittedName>
</protein>
<keyword evidence="1" id="KW-1133">Transmembrane helix</keyword>